<sequence>MYKYMFDTMFGKSMLIISHAKKSGARYLHLDCTSSFQIANYIFNFPNSSPNRMPFANSLAFIKEA</sequence>
<dbReference type="Proteomes" id="UP000029278">
    <property type="component" value="Unassembled WGS sequence"/>
</dbReference>
<keyword evidence="2" id="KW-1185">Reference proteome</keyword>
<dbReference type="EMBL" id="JMQA01000031">
    <property type="protein sequence ID" value="KFN07786.1"/>
    <property type="molecule type" value="Genomic_DNA"/>
</dbReference>
<name>A0A090ZUH1_PAEMA</name>
<evidence type="ECO:0000313" key="2">
    <source>
        <dbReference type="Proteomes" id="UP000029278"/>
    </source>
</evidence>
<accession>A0A090ZUH1</accession>
<dbReference type="AlphaFoldDB" id="A0A090ZUH1"/>
<protein>
    <submittedName>
        <fullName evidence="1">Uncharacterized protein</fullName>
    </submittedName>
</protein>
<dbReference type="HOGENOM" id="CLU_2845642_0_0_9"/>
<comment type="caution">
    <text evidence="1">The sequence shown here is derived from an EMBL/GenBank/DDBJ whole genome shotgun (WGS) entry which is preliminary data.</text>
</comment>
<gene>
    <name evidence="1" type="ORF">DJ90_3923</name>
</gene>
<organism evidence="1 2">
    <name type="scientific">Paenibacillus macerans</name>
    <name type="common">Bacillus macerans</name>
    <dbReference type="NCBI Taxonomy" id="44252"/>
    <lineage>
        <taxon>Bacteria</taxon>
        <taxon>Bacillati</taxon>
        <taxon>Bacillota</taxon>
        <taxon>Bacilli</taxon>
        <taxon>Bacillales</taxon>
        <taxon>Paenibacillaceae</taxon>
        <taxon>Paenibacillus</taxon>
    </lineage>
</organism>
<evidence type="ECO:0000313" key="1">
    <source>
        <dbReference type="EMBL" id="KFN07786.1"/>
    </source>
</evidence>
<reference evidence="1 2" key="1">
    <citation type="submission" date="2014-04" db="EMBL/GenBank/DDBJ databases">
        <authorList>
            <person name="Bishop-Lilly K.A."/>
            <person name="Broomall S.M."/>
            <person name="Chain P.S."/>
            <person name="Chertkov O."/>
            <person name="Coyne S.R."/>
            <person name="Daligault H.E."/>
            <person name="Davenport K.W."/>
            <person name="Erkkila T."/>
            <person name="Frey K.G."/>
            <person name="Gibbons H.S."/>
            <person name="Gu W."/>
            <person name="Jaissle J."/>
            <person name="Johnson S.L."/>
            <person name="Koroleva G.I."/>
            <person name="Ladner J.T."/>
            <person name="Lo C.-C."/>
            <person name="Minogue T.D."/>
            <person name="Munk C."/>
            <person name="Palacios G.F."/>
            <person name="Redden C.L."/>
            <person name="Rosenzweig C.N."/>
            <person name="Scholz M.B."/>
            <person name="Teshima H."/>
            <person name="Xu Y."/>
        </authorList>
    </citation>
    <scope>NUCLEOTIDE SEQUENCE [LARGE SCALE GENOMIC DNA]</scope>
    <source>
        <strain evidence="1 2">8244</strain>
    </source>
</reference>
<proteinExistence type="predicted"/>